<sequence>MNFPRITDKRFTGTVAKVVSDCYFGDELKNYAFIHCPELRAVFDRDVFWRPGETLWCTSGDVVSFQVGLNRKGGLTAWDVSPGSEDPADCGAALDLGAYSGRVSFVDRARSWGAVRCAELLNAYEGDAFVHSADVKEVGVGDMVTVQVTLHPQGLLQA</sequence>
<gene>
    <name evidence="1" type="ORF">AMON00008_LOCUS35305</name>
</gene>
<name>A0A7S4RGX9_9DINO</name>
<accession>A0A7S4RGX9</accession>
<organism evidence="1">
    <name type="scientific">Alexandrium monilatum</name>
    <dbReference type="NCBI Taxonomy" id="311494"/>
    <lineage>
        <taxon>Eukaryota</taxon>
        <taxon>Sar</taxon>
        <taxon>Alveolata</taxon>
        <taxon>Dinophyceae</taxon>
        <taxon>Gonyaulacales</taxon>
        <taxon>Pyrocystaceae</taxon>
        <taxon>Alexandrium</taxon>
    </lineage>
</organism>
<evidence type="ECO:0000313" key="1">
    <source>
        <dbReference type="EMBL" id="CAE4614173.1"/>
    </source>
</evidence>
<dbReference type="EMBL" id="HBNR01050463">
    <property type="protein sequence ID" value="CAE4614173.1"/>
    <property type="molecule type" value="Transcribed_RNA"/>
</dbReference>
<protein>
    <submittedName>
        <fullName evidence="1">Uncharacterized protein</fullName>
    </submittedName>
</protein>
<proteinExistence type="predicted"/>
<dbReference type="AlphaFoldDB" id="A0A7S4RGX9"/>
<reference evidence="1" key="1">
    <citation type="submission" date="2021-01" db="EMBL/GenBank/DDBJ databases">
        <authorList>
            <person name="Corre E."/>
            <person name="Pelletier E."/>
            <person name="Niang G."/>
            <person name="Scheremetjew M."/>
            <person name="Finn R."/>
            <person name="Kale V."/>
            <person name="Holt S."/>
            <person name="Cochrane G."/>
            <person name="Meng A."/>
            <person name="Brown T."/>
            <person name="Cohen L."/>
        </authorList>
    </citation>
    <scope>NUCLEOTIDE SEQUENCE</scope>
    <source>
        <strain evidence="1">CCMP3105</strain>
    </source>
</reference>